<dbReference type="OrthoDB" id="3724496at2"/>
<protein>
    <submittedName>
        <fullName evidence="1">DUF541 domain-containing protein</fullName>
    </submittedName>
</protein>
<dbReference type="PANTHER" id="PTHR34387">
    <property type="entry name" value="SLR1258 PROTEIN"/>
    <property type="match status" value="1"/>
</dbReference>
<proteinExistence type="predicted"/>
<dbReference type="KEGG" id="eke:EK0264_01205"/>
<dbReference type="RefSeq" id="WP_159542152.1">
    <property type="nucleotide sequence ID" value="NZ_CP047156.1"/>
</dbReference>
<dbReference type="Gene3D" id="3.30.70.2970">
    <property type="entry name" value="Protein of unknown function (DUF541), domain 2"/>
    <property type="match status" value="1"/>
</dbReference>
<gene>
    <name evidence="1" type="ORF">EK0264_01205</name>
</gene>
<dbReference type="GO" id="GO:0006974">
    <property type="term" value="P:DNA damage response"/>
    <property type="evidence" value="ECO:0007669"/>
    <property type="project" value="TreeGrafter"/>
</dbReference>
<dbReference type="Pfam" id="PF04402">
    <property type="entry name" value="SIMPL"/>
    <property type="match status" value="1"/>
</dbReference>
<dbReference type="AlphaFoldDB" id="A0A7L4YHN8"/>
<evidence type="ECO:0000313" key="2">
    <source>
        <dbReference type="Proteomes" id="UP000463857"/>
    </source>
</evidence>
<evidence type="ECO:0000313" key="1">
    <source>
        <dbReference type="EMBL" id="QHB99054.1"/>
    </source>
</evidence>
<organism evidence="1 2">
    <name type="scientific">Epidermidibacterium keratini</name>
    <dbReference type="NCBI Taxonomy" id="1891644"/>
    <lineage>
        <taxon>Bacteria</taxon>
        <taxon>Bacillati</taxon>
        <taxon>Actinomycetota</taxon>
        <taxon>Actinomycetes</taxon>
        <taxon>Sporichthyales</taxon>
        <taxon>Sporichthyaceae</taxon>
        <taxon>Epidermidibacterium</taxon>
    </lineage>
</organism>
<keyword evidence="2" id="KW-1185">Reference proteome</keyword>
<sequence>MTMTITVAGSASATYPPERARVSLSVRAARPERETATSEVATVQTRLRGELTELESSGALTTWSSGNVSSYSYRPWDRDGNQLDTEHVAQVEIEATFADLEAISPAVDRWLRDPLVTMHDVYWHLTKDSRHRRSAEVRRTAVEDAVMKAQAYADALGAGTVEPVEIADQGMLQRGTPAAGPRQAYAMAAPGGPPGGSAPDAIELSPKNITLRVSVEARFSAQIR</sequence>
<dbReference type="InParanoid" id="A0A7L4YHN8"/>
<dbReference type="InterPro" id="IPR007497">
    <property type="entry name" value="SIMPL/DUF541"/>
</dbReference>
<dbReference type="InterPro" id="IPR052022">
    <property type="entry name" value="26kDa_periplasmic_antigen"/>
</dbReference>
<dbReference type="Gene3D" id="3.30.110.170">
    <property type="entry name" value="Protein of unknown function (DUF541), domain 1"/>
    <property type="match status" value="1"/>
</dbReference>
<accession>A0A7L4YHN8</accession>
<dbReference type="Proteomes" id="UP000463857">
    <property type="component" value="Chromosome"/>
</dbReference>
<name>A0A7L4YHN8_9ACTN</name>
<dbReference type="PANTHER" id="PTHR34387:SF1">
    <property type="entry name" value="PERIPLASMIC IMMUNOGENIC PROTEIN"/>
    <property type="match status" value="1"/>
</dbReference>
<dbReference type="EMBL" id="CP047156">
    <property type="protein sequence ID" value="QHB99054.1"/>
    <property type="molecule type" value="Genomic_DNA"/>
</dbReference>
<reference evidence="1 2" key="1">
    <citation type="journal article" date="2018" name="Int. J. Syst. Evol. Microbiol.">
        <title>Epidermidibacterium keratini gen. nov., sp. nov., a member of the family Sporichthyaceae, isolated from keratin epidermis.</title>
        <authorList>
            <person name="Lee D.G."/>
            <person name="Trujillo M.E."/>
            <person name="Kang S."/>
            <person name="Nam J.J."/>
            <person name="Kim Y.J."/>
        </authorList>
    </citation>
    <scope>NUCLEOTIDE SEQUENCE [LARGE SCALE GENOMIC DNA]</scope>
    <source>
        <strain evidence="1 2">EPI-7</strain>
    </source>
</reference>